<accession>A0A8T0IZ46</accession>
<dbReference type="AlphaFoldDB" id="A0A8T0IZ46"/>
<sequence length="90" mass="10734">MTVPPQICRMQKAMGMMVRMVEQMMVVERIDVEETRTSASSCISITSYFEHFRRTRSTFRDFAHIWMREMLSFQNKMIQFTHSLVTKVGF</sequence>
<organism evidence="1 2">
    <name type="scientific">Ceratodon purpureus</name>
    <name type="common">Fire moss</name>
    <name type="synonym">Dicranum purpureum</name>
    <dbReference type="NCBI Taxonomy" id="3225"/>
    <lineage>
        <taxon>Eukaryota</taxon>
        <taxon>Viridiplantae</taxon>
        <taxon>Streptophyta</taxon>
        <taxon>Embryophyta</taxon>
        <taxon>Bryophyta</taxon>
        <taxon>Bryophytina</taxon>
        <taxon>Bryopsida</taxon>
        <taxon>Dicranidae</taxon>
        <taxon>Pseudoditrichales</taxon>
        <taxon>Ditrichaceae</taxon>
        <taxon>Ceratodon</taxon>
    </lineage>
</organism>
<gene>
    <name evidence="1" type="ORF">KC19_2G257000</name>
</gene>
<evidence type="ECO:0000313" key="1">
    <source>
        <dbReference type="EMBL" id="KAG0588625.1"/>
    </source>
</evidence>
<comment type="caution">
    <text evidence="1">The sequence shown here is derived from an EMBL/GenBank/DDBJ whole genome shotgun (WGS) entry which is preliminary data.</text>
</comment>
<dbReference type="Proteomes" id="UP000822688">
    <property type="component" value="Chromosome 2"/>
</dbReference>
<proteinExistence type="predicted"/>
<protein>
    <submittedName>
        <fullName evidence="1">Uncharacterized protein</fullName>
    </submittedName>
</protein>
<dbReference type="EMBL" id="CM026422">
    <property type="protein sequence ID" value="KAG0588625.1"/>
    <property type="molecule type" value="Genomic_DNA"/>
</dbReference>
<evidence type="ECO:0000313" key="2">
    <source>
        <dbReference type="Proteomes" id="UP000822688"/>
    </source>
</evidence>
<name>A0A8T0IZ46_CERPU</name>
<reference evidence="1" key="1">
    <citation type="submission" date="2020-06" db="EMBL/GenBank/DDBJ databases">
        <title>WGS assembly of Ceratodon purpureus strain R40.</title>
        <authorList>
            <person name="Carey S.B."/>
            <person name="Jenkins J."/>
            <person name="Shu S."/>
            <person name="Lovell J.T."/>
            <person name="Sreedasyam A."/>
            <person name="Maumus F."/>
            <person name="Tiley G.P."/>
            <person name="Fernandez-Pozo N."/>
            <person name="Barry K."/>
            <person name="Chen C."/>
            <person name="Wang M."/>
            <person name="Lipzen A."/>
            <person name="Daum C."/>
            <person name="Saski C.A."/>
            <person name="Payton A.C."/>
            <person name="Mcbreen J.C."/>
            <person name="Conrad R.E."/>
            <person name="Kollar L.M."/>
            <person name="Olsson S."/>
            <person name="Huttunen S."/>
            <person name="Landis J.B."/>
            <person name="Wickett N.J."/>
            <person name="Johnson M.G."/>
            <person name="Rensing S.A."/>
            <person name="Grimwood J."/>
            <person name="Schmutz J."/>
            <person name="Mcdaniel S.F."/>
        </authorList>
    </citation>
    <scope>NUCLEOTIDE SEQUENCE</scope>
    <source>
        <strain evidence="1">R40</strain>
    </source>
</reference>
<keyword evidence="2" id="KW-1185">Reference proteome</keyword>